<feature type="domain" description="FAD-binding PCMH-type" evidence="18">
    <location>
        <begin position="20"/>
        <end position="190"/>
    </location>
</feature>
<evidence type="ECO:0000256" key="14">
    <source>
        <dbReference type="ARBA" id="ARBA00023316"/>
    </source>
</evidence>
<evidence type="ECO:0000256" key="4">
    <source>
        <dbReference type="ARBA" id="ARBA00004752"/>
    </source>
</evidence>
<comment type="caution">
    <text evidence="19">The sequence shown here is derived from an EMBL/GenBank/DDBJ whole genome shotgun (WGS) entry which is preliminary data.</text>
</comment>
<evidence type="ECO:0000256" key="6">
    <source>
        <dbReference type="ARBA" id="ARBA00022618"/>
    </source>
</evidence>
<evidence type="ECO:0000313" key="20">
    <source>
        <dbReference type="Proteomes" id="UP000177521"/>
    </source>
</evidence>
<dbReference type="InterPro" id="IPR003170">
    <property type="entry name" value="MurB"/>
</dbReference>
<evidence type="ECO:0000256" key="5">
    <source>
        <dbReference type="ARBA" id="ARBA00022490"/>
    </source>
</evidence>
<dbReference type="Pfam" id="PF02873">
    <property type="entry name" value="MurB_C"/>
    <property type="match status" value="1"/>
</dbReference>
<dbReference type="AlphaFoldDB" id="A0A1F4XM25"/>
<dbReference type="InterPro" id="IPR036318">
    <property type="entry name" value="FAD-bd_PCMH-like_sf"/>
</dbReference>
<keyword evidence="11 16" id="KW-0573">Peptidoglycan synthesis</keyword>
<keyword evidence="6 16" id="KW-0132">Cell division</keyword>
<comment type="pathway">
    <text evidence="4 16">Cell wall biogenesis; peptidoglycan biosynthesis.</text>
</comment>
<dbReference type="HAMAP" id="MF_00037">
    <property type="entry name" value="MurB"/>
    <property type="match status" value="1"/>
</dbReference>
<evidence type="ECO:0000256" key="12">
    <source>
        <dbReference type="ARBA" id="ARBA00023002"/>
    </source>
</evidence>
<gene>
    <name evidence="16" type="primary">murB</name>
    <name evidence="19" type="ORF">A2788_02450</name>
</gene>
<dbReference type="EC" id="1.3.1.98" evidence="16"/>
<keyword evidence="9 16" id="KW-0521">NADP</keyword>
<comment type="subcellular location">
    <subcellularLocation>
        <location evidence="3 16">Cytoplasm</location>
    </subcellularLocation>
</comment>
<dbReference type="NCBIfam" id="NF010480">
    <property type="entry name" value="PRK13905.1"/>
    <property type="match status" value="1"/>
</dbReference>
<dbReference type="PANTHER" id="PTHR21071">
    <property type="entry name" value="UDP-N-ACETYLENOLPYRUVOYLGLUCOSAMINE REDUCTASE"/>
    <property type="match status" value="1"/>
</dbReference>
<sequence>MKLFPGIKEGVYLNQFNTTGVGGPARYFYQAKTRQNLLAVLDWAEEHQIHFVVIGHGSNLIAPDTGFAGLVVRNDVTGYSVEEVTAEQALVTVEAGQPLLSLINSLAKEGWGGFENLAGIPGTVGGAVWGNAGCYGITTAEVLVSALARKEGGKLESIAVEDLQYRYRRSMLKEHPYWVVIAATYRLKRDNPAKISNQIRYILNRRMEEKPIGRSCGSFFKNPNEQSSAGYLIDMAGMKGFRVGDVRVSSQHANYLINDGQGNCGDILKLATEIKEKVYTKFRIALEEEVVLLADKPDKEHNREDLSKQKQIRVKNK</sequence>
<dbReference type="SUPFAM" id="SSF56176">
    <property type="entry name" value="FAD-binding/transporter-associated domain-like"/>
    <property type="match status" value="1"/>
</dbReference>
<evidence type="ECO:0000256" key="3">
    <source>
        <dbReference type="ARBA" id="ARBA00004496"/>
    </source>
</evidence>
<keyword evidence="5 16" id="KW-0963">Cytoplasm</keyword>
<evidence type="ECO:0000256" key="8">
    <source>
        <dbReference type="ARBA" id="ARBA00022827"/>
    </source>
</evidence>
<keyword evidence="7 16" id="KW-0285">Flavoprotein</keyword>
<dbReference type="GO" id="GO:0071555">
    <property type="term" value="P:cell wall organization"/>
    <property type="evidence" value="ECO:0007669"/>
    <property type="project" value="UniProtKB-KW"/>
</dbReference>
<feature type="active site" description="Proton donor" evidence="16">
    <location>
        <position position="218"/>
    </location>
</feature>
<dbReference type="GO" id="GO:0008360">
    <property type="term" value="P:regulation of cell shape"/>
    <property type="evidence" value="ECO:0007669"/>
    <property type="project" value="UniProtKB-KW"/>
</dbReference>
<evidence type="ECO:0000256" key="7">
    <source>
        <dbReference type="ARBA" id="ARBA00022630"/>
    </source>
</evidence>
<accession>A0A1F4XM25</accession>
<proteinExistence type="inferred from homology"/>
<dbReference type="InterPro" id="IPR011601">
    <property type="entry name" value="MurB_C"/>
</dbReference>
<keyword evidence="10 16" id="KW-0133">Cell shape</keyword>
<dbReference type="InterPro" id="IPR016169">
    <property type="entry name" value="FAD-bd_PCMH_sub2"/>
</dbReference>
<dbReference type="PANTHER" id="PTHR21071:SF4">
    <property type="entry name" value="UDP-N-ACETYLENOLPYRUVOYLGLUCOSAMINE REDUCTASE"/>
    <property type="match status" value="1"/>
</dbReference>
<evidence type="ECO:0000256" key="13">
    <source>
        <dbReference type="ARBA" id="ARBA00023306"/>
    </source>
</evidence>
<keyword evidence="13 16" id="KW-0131">Cell cycle</keyword>
<evidence type="ECO:0000256" key="1">
    <source>
        <dbReference type="ARBA" id="ARBA00001974"/>
    </source>
</evidence>
<evidence type="ECO:0000256" key="17">
    <source>
        <dbReference type="SAM" id="MobiDB-lite"/>
    </source>
</evidence>
<dbReference type="Gene3D" id="3.90.78.10">
    <property type="entry name" value="UDP-N-acetylenolpyruvoylglucosamine reductase, C-terminal domain"/>
    <property type="match status" value="1"/>
</dbReference>
<feature type="compositionally biased region" description="Basic and acidic residues" evidence="17">
    <location>
        <begin position="298"/>
        <end position="308"/>
    </location>
</feature>
<dbReference type="GO" id="GO:0008762">
    <property type="term" value="F:UDP-N-acetylmuramate dehydrogenase activity"/>
    <property type="evidence" value="ECO:0007669"/>
    <property type="project" value="UniProtKB-UniRule"/>
</dbReference>
<evidence type="ECO:0000256" key="15">
    <source>
        <dbReference type="ARBA" id="ARBA00048914"/>
    </source>
</evidence>
<evidence type="ECO:0000259" key="18">
    <source>
        <dbReference type="PROSITE" id="PS51387"/>
    </source>
</evidence>
<dbReference type="Gene3D" id="3.30.465.10">
    <property type="match status" value="1"/>
</dbReference>
<feature type="active site" evidence="16">
    <location>
        <position position="168"/>
    </location>
</feature>
<evidence type="ECO:0000256" key="11">
    <source>
        <dbReference type="ARBA" id="ARBA00022984"/>
    </source>
</evidence>
<dbReference type="GO" id="GO:0051301">
    <property type="term" value="P:cell division"/>
    <property type="evidence" value="ECO:0007669"/>
    <property type="project" value="UniProtKB-KW"/>
</dbReference>
<keyword evidence="8 16" id="KW-0274">FAD</keyword>
<dbReference type="InterPro" id="IPR016166">
    <property type="entry name" value="FAD-bd_PCMH"/>
</dbReference>
<dbReference type="EMBL" id="MEWS01000010">
    <property type="protein sequence ID" value="OGC82707.1"/>
    <property type="molecule type" value="Genomic_DNA"/>
</dbReference>
<comment type="catalytic activity">
    <reaction evidence="15 16">
        <text>UDP-N-acetyl-alpha-D-muramate + NADP(+) = UDP-N-acetyl-3-O-(1-carboxyvinyl)-alpha-D-glucosamine + NADPH + H(+)</text>
        <dbReference type="Rhea" id="RHEA:12248"/>
        <dbReference type="ChEBI" id="CHEBI:15378"/>
        <dbReference type="ChEBI" id="CHEBI:57783"/>
        <dbReference type="ChEBI" id="CHEBI:58349"/>
        <dbReference type="ChEBI" id="CHEBI:68483"/>
        <dbReference type="ChEBI" id="CHEBI:70757"/>
        <dbReference type="EC" id="1.3.1.98"/>
    </reaction>
</comment>
<comment type="similarity">
    <text evidence="16">Belongs to the MurB family.</text>
</comment>
<keyword evidence="12 16" id="KW-0560">Oxidoreductase</keyword>
<evidence type="ECO:0000313" key="19">
    <source>
        <dbReference type="EMBL" id="OGC82707.1"/>
    </source>
</evidence>
<dbReference type="GO" id="GO:0005829">
    <property type="term" value="C:cytosol"/>
    <property type="evidence" value="ECO:0007669"/>
    <property type="project" value="TreeGrafter"/>
</dbReference>
<dbReference type="NCBIfam" id="TIGR00179">
    <property type="entry name" value="murB"/>
    <property type="match status" value="1"/>
</dbReference>
<dbReference type="InterPro" id="IPR016167">
    <property type="entry name" value="FAD-bd_PCMH_sub1"/>
</dbReference>
<dbReference type="InterPro" id="IPR006094">
    <property type="entry name" value="Oxid_FAD_bind_N"/>
</dbReference>
<feature type="region of interest" description="Disordered" evidence="17">
    <location>
        <begin position="298"/>
        <end position="317"/>
    </location>
</feature>
<keyword evidence="14 16" id="KW-0961">Cell wall biogenesis/degradation</keyword>
<reference evidence="19 20" key="1">
    <citation type="journal article" date="2016" name="Nat. Commun.">
        <title>Thousands of microbial genomes shed light on interconnected biogeochemical processes in an aquifer system.</title>
        <authorList>
            <person name="Anantharaman K."/>
            <person name="Brown C.T."/>
            <person name="Hug L.A."/>
            <person name="Sharon I."/>
            <person name="Castelle C.J."/>
            <person name="Probst A.J."/>
            <person name="Thomas B.C."/>
            <person name="Singh A."/>
            <person name="Wilkins M.J."/>
            <person name="Karaoz U."/>
            <person name="Brodie E.L."/>
            <person name="Williams K.H."/>
            <person name="Hubbard S.S."/>
            <person name="Banfield J.F."/>
        </authorList>
    </citation>
    <scope>NUCLEOTIDE SEQUENCE [LARGE SCALE GENOMIC DNA]</scope>
</reference>
<dbReference type="GO" id="GO:0071949">
    <property type="term" value="F:FAD binding"/>
    <property type="evidence" value="ECO:0007669"/>
    <property type="project" value="InterPro"/>
</dbReference>
<dbReference type="GO" id="GO:0009252">
    <property type="term" value="P:peptidoglycan biosynthetic process"/>
    <property type="evidence" value="ECO:0007669"/>
    <property type="project" value="UniProtKB-UniRule"/>
</dbReference>
<evidence type="ECO:0000256" key="2">
    <source>
        <dbReference type="ARBA" id="ARBA00003921"/>
    </source>
</evidence>
<dbReference type="Gene3D" id="3.30.43.10">
    <property type="entry name" value="Uridine Diphospho-n-acetylenolpyruvylglucosamine Reductase, domain 2"/>
    <property type="match status" value="1"/>
</dbReference>
<dbReference type="Proteomes" id="UP000177521">
    <property type="component" value="Unassembled WGS sequence"/>
</dbReference>
<dbReference type="InterPro" id="IPR036635">
    <property type="entry name" value="MurB_C_sf"/>
</dbReference>
<evidence type="ECO:0000256" key="16">
    <source>
        <dbReference type="HAMAP-Rule" id="MF_00037"/>
    </source>
</evidence>
<evidence type="ECO:0000256" key="9">
    <source>
        <dbReference type="ARBA" id="ARBA00022857"/>
    </source>
</evidence>
<dbReference type="Pfam" id="PF01565">
    <property type="entry name" value="FAD_binding_4"/>
    <property type="match status" value="1"/>
</dbReference>
<dbReference type="SUPFAM" id="SSF56194">
    <property type="entry name" value="Uridine diphospho-N-Acetylenolpyruvylglucosamine reductase, MurB, C-terminal domain"/>
    <property type="match status" value="1"/>
</dbReference>
<comment type="cofactor">
    <cofactor evidence="1 16">
        <name>FAD</name>
        <dbReference type="ChEBI" id="CHEBI:57692"/>
    </cofactor>
</comment>
<comment type="function">
    <text evidence="2 16">Cell wall formation.</text>
</comment>
<protein>
    <recommendedName>
        <fullName evidence="16">UDP-N-acetylenolpyruvoylglucosamine reductase</fullName>
        <ecNumber evidence="16">1.3.1.98</ecNumber>
    </recommendedName>
    <alternativeName>
        <fullName evidence="16">UDP-N-acetylmuramate dehydrogenase</fullName>
    </alternativeName>
</protein>
<dbReference type="UniPathway" id="UPA00219"/>
<dbReference type="PROSITE" id="PS51387">
    <property type="entry name" value="FAD_PCMH"/>
    <property type="match status" value="1"/>
</dbReference>
<feature type="active site" evidence="16">
    <location>
        <position position="289"/>
    </location>
</feature>
<name>A0A1F4XM25_9BACT</name>
<organism evidence="19 20">
    <name type="scientific">Candidatus Abawacabacteria bacterium RIFCSPHIGHO2_01_FULL_46_8</name>
    <dbReference type="NCBI Taxonomy" id="1817815"/>
    <lineage>
        <taxon>Bacteria</taxon>
        <taxon>Candidatus Abawacaibacteriota</taxon>
    </lineage>
</organism>
<evidence type="ECO:0000256" key="10">
    <source>
        <dbReference type="ARBA" id="ARBA00022960"/>
    </source>
</evidence>